<dbReference type="EMBL" id="NBNE01000359">
    <property type="protein sequence ID" value="OWZ20117.1"/>
    <property type="molecule type" value="Genomic_DNA"/>
</dbReference>
<keyword evidence="2" id="KW-1185">Reference proteome</keyword>
<proteinExistence type="predicted"/>
<evidence type="ECO:0000313" key="1">
    <source>
        <dbReference type="EMBL" id="OWZ20117.1"/>
    </source>
</evidence>
<name>A0A225WSP2_9STRA</name>
<protein>
    <submittedName>
        <fullName evidence="1">Uncharacterized protein</fullName>
    </submittedName>
</protein>
<dbReference type="AlphaFoldDB" id="A0A225WSP2"/>
<accession>A0A225WSP2</accession>
<dbReference type="Proteomes" id="UP000198211">
    <property type="component" value="Unassembled WGS sequence"/>
</dbReference>
<reference evidence="2" key="1">
    <citation type="submission" date="2017-03" db="EMBL/GenBank/DDBJ databases">
        <title>Phytopthora megakarya and P. palmivora, two closely related causual agents of cacao black pod achieved similar genome size and gene model numbers by different mechanisms.</title>
        <authorList>
            <person name="Ali S."/>
            <person name="Shao J."/>
            <person name="Larry D.J."/>
            <person name="Kronmiller B."/>
            <person name="Shen D."/>
            <person name="Strem M.D."/>
            <person name="Melnick R.L."/>
            <person name="Guiltinan M.J."/>
            <person name="Tyler B.M."/>
            <person name="Meinhardt L.W."/>
            <person name="Bailey B.A."/>
        </authorList>
    </citation>
    <scope>NUCLEOTIDE SEQUENCE [LARGE SCALE GENOMIC DNA]</scope>
    <source>
        <strain evidence="2">zdho120</strain>
    </source>
</reference>
<dbReference type="OrthoDB" id="10441101at2759"/>
<organism evidence="1 2">
    <name type="scientific">Phytophthora megakarya</name>
    <dbReference type="NCBI Taxonomy" id="4795"/>
    <lineage>
        <taxon>Eukaryota</taxon>
        <taxon>Sar</taxon>
        <taxon>Stramenopiles</taxon>
        <taxon>Oomycota</taxon>
        <taxon>Peronosporomycetes</taxon>
        <taxon>Peronosporales</taxon>
        <taxon>Peronosporaceae</taxon>
        <taxon>Phytophthora</taxon>
    </lineage>
</organism>
<comment type="caution">
    <text evidence="1">The sequence shown here is derived from an EMBL/GenBank/DDBJ whole genome shotgun (WGS) entry which is preliminary data.</text>
</comment>
<sequence>MMKFKETAEACELVRLLYGVLSNRSPTESQNAYFKANKFAGYATTNACVDVDLSKIPLNTPVVMVSSVGTKLNLPEEAPCFVKLVESDGMIIIQSTDTSVKCLILDAFQQCVFGEAEHALRFKLRALSDGLIVFIETSTGCALEAELRDATTVMLPM</sequence>
<evidence type="ECO:0000313" key="2">
    <source>
        <dbReference type="Proteomes" id="UP000198211"/>
    </source>
</evidence>
<gene>
    <name evidence="1" type="ORF">PHMEG_0005527</name>
</gene>